<protein>
    <recommendedName>
        <fullName evidence="7">DOC domain-containing protein</fullName>
    </recommendedName>
</protein>
<dbReference type="InterPro" id="IPR016901">
    <property type="entry name" value="APC10/Doc1"/>
</dbReference>
<dbReference type="AlphaFoldDB" id="A0A9Q1KVS1"/>
<dbReference type="GO" id="GO:0051301">
    <property type="term" value="P:cell division"/>
    <property type="evidence" value="ECO:0007669"/>
    <property type="project" value="UniProtKB-KW"/>
</dbReference>
<dbReference type="PANTHER" id="PTHR12936">
    <property type="entry name" value="ANAPHASE-PROMOTING COMPLEX 10"/>
    <property type="match status" value="1"/>
</dbReference>
<gene>
    <name evidence="8" type="ORF">Cgig2_029342</name>
</gene>
<keyword evidence="2" id="KW-0132">Cell division</keyword>
<accession>A0A9Q1KVS1</accession>
<dbReference type="Gene3D" id="2.60.120.260">
    <property type="entry name" value="Galactose-binding domain-like"/>
    <property type="match status" value="1"/>
</dbReference>
<keyword evidence="4" id="KW-0833">Ubl conjugation pathway</keyword>
<comment type="caution">
    <text evidence="8">The sequence shown here is derived from an EMBL/GenBank/DDBJ whole genome shotgun (WGS) entry which is preliminary data.</text>
</comment>
<evidence type="ECO:0000256" key="1">
    <source>
        <dbReference type="ARBA" id="ARBA00006762"/>
    </source>
</evidence>
<evidence type="ECO:0000313" key="9">
    <source>
        <dbReference type="Proteomes" id="UP001153076"/>
    </source>
</evidence>
<keyword evidence="5" id="KW-0131">Cell cycle</keyword>
<dbReference type="Pfam" id="PF03256">
    <property type="entry name" value="ANAPC10"/>
    <property type="match status" value="1"/>
</dbReference>
<dbReference type="SUPFAM" id="SSF49785">
    <property type="entry name" value="Galactose-binding domain-like"/>
    <property type="match status" value="1"/>
</dbReference>
<sequence>MNSGSARKRPGAPLHPSPAQQKHHAFMEEEEMDEDVFLEATLIDEDVQILRDIEERQALASRLAKWARPALFSAPLHQTQSIVFQQLEIDYVIGESHKELLPNRSGPAAVFEFLGSLVKGIVVGCRRVAVGCDGGLVAGGGAQPGPPAATVIAVARLLSEGPYVQGPVSVKFERKLKGPFLMATESSEGEDEGKMVGGSKHLVVDDDMKEMTKNAAWSVSSCKPGNGVQCLRDDNCDTYWQLLLSLEIKAVELVKPAGWVSISLSGNDSR</sequence>
<dbReference type="GO" id="GO:0005680">
    <property type="term" value="C:anaphase-promoting complex"/>
    <property type="evidence" value="ECO:0007669"/>
    <property type="project" value="InterPro"/>
</dbReference>
<feature type="compositionally biased region" description="Basic residues" evidence="6">
    <location>
        <begin position="1"/>
        <end position="10"/>
    </location>
</feature>
<dbReference type="OrthoDB" id="24948at2759"/>
<keyword evidence="3" id="KW-0498">Mitosis</keyword>
<comment type="similarity">
    <text evidence="1">Belongs to the APC10 family.</text>
</comment>
<evidence type="ECO:0000256" key="2">
    <source>
        <dbReference type="ARBA" id="ARBA00022618"/>
    </source>
</evidence>
<dbReference type="InterPro" id="IPR008979">
    <property type="entry name" value="Galactose-bd-like_sf"/>
</dbReference>
<evidence type="ECO:0000256" key="5">
    <source>
        <dbReference type="ARBA" id="ARBA00023306"/>
    </source>
</evidence>
<evidence type="ECO:0000259" key="7">
    <source>
        <dbReference type="Pfam" id="PF03256"/>
    </source>
</evidence>
<dbReference type="GO" id="GO:0031145">
    <property type="term" value="P:anaphase-promoting complex-dependent catabolic process"/>
    <property type="evidence" value="ECO:0007669"/>
    <property type="project" value="InterPro"/>
</dbReference>
<dbReference type="PANTHER" id="PTHR12936:SF0">
    <property type="entry name" value="ANAPHASE-PROMOTING COMPLEX SUBUNIT 10"/>
    <property type="match status" value="1"/>
</dbReference>
<evidence type="ECO:0000313" key="8">
    <source>
        <dbReference type="EMBL" id="KAJ8449980.1"/>
    </source>
</evidence>
<dbReference type="Proteomes" id="UP001153076">
    <property type="component" value="Unassembled WGS sequence"/>
</dbReference>
<feature type="region of interest" description="Disordered" evidence="6">
    <location>
        <begin position="1"/>
        <end position="24"/>
    </location>
</feature>
<name>A0A9Q1KVS1_9CARY</name>
<proteinExistence type="inferred from homology"/>
<evidence type="ECO:0000256" key="4">
    <source>
        <dbReference type="ARBA" id="ARBA00022786"/>
    </source>
</evidence>
<reference evidence="8" key="1">
    <citation type="submission" date="2022-04" db="EMBL/GenBank/DDBJ databases">
        <title>Carnegiea gigantea Genome sequencing and assembly v2.</title>
        <authorList>
            <person name="Copetti D."/>
            <person name="Sanderson M.J."/>
            <person name="Burquez A."/>
            <person name="Wojciechowski M.F."/>
        </authorList>
    </citation>
    <scope>NUCLEOTIDE SEQUENCE</scope>
    <source>
        <strain evidence="8">SGP5-SGP5p</strain>
        <tissue evidence="8">Aerial part</tissue>
    </source>
</reference>
<dbReference type="GO" id="GO:0070979">
    <property type="term" value="P:protein K11-linked ubiquitination"/>
    <property type="evidence" value="ECO:0007669"/>
    <property type="project" value="TreeGrafter"/>
</dbReference>
<keyword evidence="9" id="KW-1185">Reference proteome</keyword>
<dbReference type="InterPro" id="IPR004939">
    <property type="entry name" value="APC_su10/DOC_dom"/>
</dbReference>
<organism evidence="8 9">
    <name type="scientific">Carnegiea gigantea</name>
    <dbReference type="NCBI Taxonomy" id="171969"/>
    <lineage>
        <taxon>Eukaryota</taxon>
        <taxon>Viridiplantae</taxon>
        <taxon>Streptophyta</taxon>
        <taxon>Embryophyta</taxon>
        <taxon>Tracheophyta</taxon>
        <taxon>Spermatophyta</taxon>
        <taxon>Magnoliopsida</taxon>
        <taxon>eudicotyledons</taxon>
        <taxon>Gunneridae</taxon>
        <taxon>Pentapetalae</taxon>
        <taxon>Caryophyllales</taxon>
        <taxon>Cactineae</taxon>
        <taxon>Cactaceae</taxon>
        <taxon>Cactoideae</taxon>
        <taxon>Echinocereeae</taxon>
        <taxon>Carnegiea</taxon>
    </lineage>
</organism>
<evidence type="ECO:0000256" key="6">
    <source>
        <dbReference type="SAM" id="MobiDB-lite"/>
    </source>
</evidence>
<evidence type="ECO:0000256" key="3">
    <source>
        <dbReference type="ARBA" id="ARBA00022776"/>
    </source>
</evidence>
<feature type="domain" description="DOC" evidence="7">
    <location>
        <begin position="200"/>
        <end position="241"/>
    </location>
</feature>
<dbReference type="EMBL" id="JAKOGI010000018">
    <property type="protein sequence ID" value="KAJ8449980.1"/>
    <property type="molecule type" value="Genomic_DNA"/>
</dbReference>